<feature type="signal peptide" evidence="8">
    <location>
        <begin position="1"/>
        <end position="32"/>
    </location>
</feature>
<evidence type="ECO:0000256" key="8">
    <source>
        <dbReference type="SAM" id="SignalP"/>
    </source>
</evidence>
<dbReference type="GO" id="GO:0005886">
    <property type="term" value="C:plasma membrane"/>
    <property type="evidence" value="ECO:0007669"/>
    <property type="project" value="UniProtKB-SubCell"/>
</dbReference>
<dbReference type="STRING" id="39946.B8BH61"/>
<dbReference type="HOGENOM" id="CLU_017475_0_0_1"/>
<dbReference type="EMBL" id="CM000135">
    <property type="protein sequence ID" value="EEC67063.1"/>
    <property type="molecule type" value="Genomic_DNA"/>
</dbReference>
<dbReference type="Proteomes" id="UP000007015">
    <property type="component" value="Chromosome 10"/>
</dbReference>
<dbReference type="PROSITE" id="PS51257">
    <property type="entry name" value="PROKAR_LIPOPROTEIN"/>
    <property type="match status" value="1"/>
</dbReference>
<reference evidence="9 10" key="1">
    <citation type="journal article" date="2005" name="PLoS Biol.">
        <title>The genomes of Oryza sativa: a history of duplications.</title>
        <authorList>
            <person name="Yu J."/>
            <person name="Wang J."/>
            <person name="Lin W."/>
            <person name="Li S."/>
            <person name="Li H."/>
            <person name="Zhou J."/>
            <person name="Ni P."/>
            <person name="Dong W."/>
            <person name="Hu S."/>
            <person name="Zeng C."/>
            <person name="Zhang J."/>
            <person name="Zhang Y."/>
            <person name="Li R."/>
            <person name="Xu Z."/>
            <person name="Li S."/>
            <person name="Li X."/>
            <person name="Zheng H."/>
            <person name="Cong L."/>
            <person name="Lin L."/>
            <person name="Yin J."/>
            <person name="Geng J."/>
            <person name="Li G."/>
            <person name="Shi J."/>
            <person name="Liu J."/>
            <person name="Lv H."/>
            <person name="Li J."/>
            <person name="Wang J."/>
            <person name="Deng Y."/>
            <person name="Ran L."/>
            <person name="Shi X."/>
            <person name="Wang X."/>
            <person name="Wu Q."/>
            <person name="Li C."/>
            <person name="Ren X."/>
            <person name="Wang J."/>
            <person name="Wang X."/>
            <person name="Li D."/>
            <person name="Liu D."/>
            <person name="Zhang X."/>
            <person name="Ji Z."/>
            <person name="Zhao W."/>
            <person name="Sun Y."/>
            <person name="Zhang Z."/>
            <person name="Bao J."/>
            <person name="Han Y."/>
            <person name="Dong L."/>
            <person name="Ji J."/>
            <person name="Chen P."/>
            <person name="Wu S."/>
            <person name="Liu J."/>
            <person name="Xiao Y."/>
            <person name="Bu D."/>
            <person name="Tan J."/>
            <person name="Yang L."/>
            <person name="Ye C."/>
            <person name="Zhang J."/>
            <person name="Xu J."/>
            <person name="Zhou Y."/>
            <person name="Yu Y."/>
            <person name="Zhang B."/>
            <person name="Zhuang S."/>
            <person name="Wei H."/>
            <person name="Liu B."/>
            <person name="Lei M."/>
            <person name="Yu H."/>
            <person name="Li Y."/>
            <person name="Xu H."/>
            <person name="Wei S."/>
            <person name="He X."/>
            <person name="Fang L."/>
            <person name="Zhang Z."/>
            <person name="Zhang Y."/>
            <person name="Huang X."/>
            <person name="Su Z."/>
            <person name="Tong W."/>
            <person name="Li J."/>
            <person name="Tong Z."/>
            <person name="Li S."/>
            <person name="Ye J."/>
            <person name="Wang L."/>
            <person name="Fang L."/>
            <person name="Lei T."/>
            <person name="Chen C."/>
            <person name="Chen H."/>
            <person name="Xu Z."/>
            <person name="Li H."/>
            <person name="Huang H."/>
            <person name="Zhang F."/>
            <person name="Xu H."/>
            <person name="Li N."/>
            <person name="Zhao C."/>
            <person name="Li S."/>
            <person name="Dong L."/>
            <person name="Huang Y."/>
            <person name="Li L."/>
            <person name="Xi Y."/>
            <person name="Qi Q."/>
            <person name="Li W."/>
            <person name="Zhang B."/>
            <person name="Hu W."/>
            <person name="Zhang Y."/>
            <person name="Tian X."/>
            <person name="Jiao Y."/>
            <person name="Liang X."/>
            <person name="Jin J."/>
            <person name="Gao L."/>
            <person name="Zheng W."/>
            <person name="Hao B."/>
            <person name="Liu S."/>
            <person name="Wang W."/>
            <person name="Yuan L."/>
            <person name="Cao M."/>
            <person name="McDermott J."/>
            <person name="Samudrala R."/>
            <person name="Wang J."/>
            <person name="Wong G.K."/>
            <person name="Yang H."/>
        </authorList>
    </citation>
    <scope>NUCLEOTIDE SEQUENCE [LARGE SCALE GENOMIC DNA]</scope>
    <source>
        <strain evidence="10">cv. 93-11</strain>
    </source>
</reference>
<evidence type="ECO:0008006" key="11">
    <source>
        <dbReference type="Google" id="ProtNLM"/>
    </source>
</evidence>
<dbReference type="Gramene" id="BGIOSGA033048-TA">
    <property type="protein sequence ID" value="BGIOSGA033048-PA"/>
    <property type="gene ID" value="BGIOSGA033048"/>
</dbReference>
<dbReference type="PANTHER" id="PTHR14319">
    <property type="entry name" value="FIVE-SPAN TRANSMEMBRANE PROTEIN M83"/>
    <property type="match status" value="1"/>
</dbReference>
<gene>
    <name evidence="9" type="ORF">OsI_33820</name>
</gene>
<comment type="similarity">
    <text evidence="2">Belongs to the TMEM8 family.</text>
</comment>
<evidence type="ECO:0000313" key="10">
    <source>
        <dbReference type="Proteomes" id="UP000007015"/>
    </source>
</evidence>
<evidence type="ECO:0000256" key="4">
    <source>
        <dbReference type="ARBA" id="ARBA00022692"/>
    </source>
</evidence>
<keyword evidence="10" id="KW-1185">Reference proteome</keyword>
<feature type="transmembrane region" description="Helical" evidence="7">
    <location>
        <begin position="686"/>
        <end position="707"/>
    </location>
</feature>
<sequence length="939" mass="106102">MAAARRAKVAAALGVVVWWWWWWAVAVVGCGAQPVVVGSYGQPRLWLKPYDWSYLRVELPPSFSSVTMDFATDRDIQREHLKDLPRRDLAIICLMNSNPPIPDISDSFLDTLLITVLVADLTLMQKCTSVVILIELQIVISPGIWYIGYFNGLGPARTQSKMISRGRARSVSTSITVEGCPTSALWGPYCNQTIEMISCSQSSGYNNSRNLMGLNIDKRKTLNTREHTRRINFLSQWNHLEEKGVGSNSTTYSRMDNSITCAISNGSLCLRQGDMKFYFLDVVDLALQFEITATNFGLAQRSSLICYLRYNAFPRRDLHDYSGDISSAPLVLKLPNIGRWYFAIETVNITQMNSTASTPLLDTTCFSLEWQVTGCLNGKAGTNCSWEAYVLQRVPKRSPSVPFESYYVPSDGKASLEYSHFSLEQFLSNSSFEPFAWTYFFLDIPEGSAGALIHVQIKSDKELNYELYSRYGGLPSNESWDYYASRTSSSNGSVYFSLQNSTNSDMDLSIFYAKEGTWCFGVKHPSDKSNSQTYMSISLQGCHKNCNQKGACHSSIDESGLTFYSFCTCDRDHGGFDCNDELVSPNGHIWQSVFLIASNGAAILPAFWALRQKAFAEWILYTSSGISSALYHSCDVGTWCILSFRVLQSNVDTHATQVLAPTAYLGISHRLQGLSEHGQLFHCMSLFLDFWLSFMAVVGTFIYMATIDETSKRAMHTAVFILTALLAATGATRSANIGIVIAIGSLGLLIGWLLEFSTARRFVCWPWRINLNVPQSWPNLRSLFWNSLDLLNKRFRWFYLLLGFITLAFAGTSWKLESNRSYWVWHSLWHITIYTSSFFFLCSMRINTLTGPTLEEELNAIFFLTVCMHRPLQVGQLREGLWNLAGQVTIAADVQRLEQSWLAEDSESSLERRLSNSWRTNSWLDDESGTERRNSHPRW</sequence>
<dbReference type="PANTHER" id="PTHR14319:SF3">
    <property type="entry name" value="TRANSMEMBRANE PROTEIN-LIKE PROTEIN"/>
    <property type="match status" value="1"/>
</dbReference>
<keyword evidence="5 7" id="KW-1133">Transmembrane helix</keyword>
<evidence type="ECO:0000256" key="6">
    <source>
        <dbReference type="ARBA" id="ARBA00023136"/>
    </source>
</evidence>
<protein>
    <recommendedName>
        <fullName evidence="11">EGF-like domain-containing protein</fullName>
    </recommendedName>
</protein>
<evidence type="ECO:0000256" key="1">
    <source>
        <dbReference type="ARBA" id="ARBA00004651"/>
    </source>
</evidence>
<proteinExistence type="inferred from homology"/>
<keyword evidence="8" id="KW-0732">Signal</keyword>
<name>B8BH61_ORYSI</name>
<evidence type="ECO:0000256" key="7">
    <source>
        <dbReference type="SAM" id="Phobius"/>
    </source>
</evidence>
<evidence type="ECO:0000256" key="3">
    <source>
        <dbReference type="ARBA" id="ARBA00022475"/>
    </source>
</evidence>
<dbReference type="Gene3D" id="2.60.120.380">
    <property type="match status" value="1"/>
</dbReference>
<keyword evidence="3" id="KW-1003">Cell membrane</keyword>
<dbReference type="InterPro" id="IPR021910">
    <property type="entry name" value="NGX6/PGAP6/MYMK"/>
</dbReference>
<evidence type="ECO:0000256" key="5">
    <source>
        <dbReference type="ARBA" id="ARBA00022989"/>
    </source>
</evidence>
<accession>B8BH61</accession>
<feature type="transmembrane region" description="Helical" evidence="7">
    <location>
        <begin position="737"/>
        <end position="754"/>
    </location>
</feature>
<comment type="subcellular location">
    <subcellularLocation>
        <location evidence="1">Cell membrane</location>
        <topology evidence="1">Multi-pass membrane protein</topology>
    </subcellularLocation>
</comment>
<dbReference type="AlphaFoldDB" id="B8BH61"/>
<feature type="transmembrane region" description="Helical" evidence="7">
    <location>
        <begin position="797"/>
        <end position="816"/>
    </location>
</feature>
<feature type="transmembrane region" description="Helical" evidence="7">
    <location>
        <begin position="714"/>
        <end position="731"/>
    </location>
</feature>
<evidence type="ECO:0000256" key="2">
    <source>
        <dbReference type="ARBA" id="ARBA00005542"/>
    </source>
</evidence>
<organism evidence="9 10">
    <name type="scientific">Oryza sativa subsp. indica</name>
    <name type="common">Rice</name>
    <dbReference type="NCBI Taxonomy" id="39946"/>
    <lineage>
        <taxon>Eukaryota</taxon>
        <taxon>Viridiplantae</taxon>
        <taxon>Streptophyta</taxon>
        <taxon>Embryophyta</taxon>
        <taxon>Tracheophyta</taxon>
        <taxon>Spermatophyta</taxon>
        <taxon>Magnoliopsida</taxon>
        <taxon>Liliopsida</taxon>
        <taxon>Poales</taxon>
        <taxon>Poaceae</taxon>
        <taxon>BOP clade</taxon>
        <taxon>Oryzoideae</taxon>
        <taxon>Oryzeae</taxon>
        <taxon>Oryzinae</taxon>
        <taxon>Oryza</taxon>
        <taxon>Oryza sativa</taxon>
    </lineage>
</organism>
<evidence type="ECO:0000313" key="9">
    <source>
        <dbReference type="EMBL" id="EEC67063.1"/>
    </source>
</evidence>
<keyword evidence="6 7" id="KW-0472">Membrane</keyword>
<dbReference type="Pfam" id="PF12036">
    <property type="entry name" value="DUF3522"/>
    <property type="match status" value="2"/>
</dbReference>
<feature type="chain" id="PRO_5002865599" description="EGF-like domain-containing protein" evidence="8">
    <location>
        <begin position="33"/>
        <end position="939"/>
    </location>
</feature>
<keyword evidence="4 7" id="KW-0812">Transmembrane</keyword>
<dbReference type="OMA" id="FSLEWQV"/>
<feature type="transmembrane region" description="Helical" evidence="7">
    <location>
        <begin position="822"/>
        <end position="842"/>
    </location>
</feature>